<sequence>MEIHWKSFGKNPVQRIHLEYAVQLQVRMALIKEAEHLMDYLSLVIVEVCADKGTMTIGKDTPEPLYSMLARNFDSSGSFMTDHLQEDNALTAYFHASAPLSTSF</sequence>
<evidence type="ECO:0000313" key="4">
    <source>
        <dbReference type="Proteomes" id="UP000198940"/>
    </source>
</evidence>
<name>A0A1M6RNA6_9FLAO</name>
<dbReference type="Proteomes" id="UP000198940">
    <property type="component" value="Unassembled WGS sequence"/>
</dbReference>
<organism evidence="2 3">
    <name type="scientific">Flagellimonas taeanensis</name>
    <dbReference type="NCBI Taxonomy" id="1005926"/>
    <lineage>
        <taxon>Bacteria</taxon>
        <taxon>Pseudomonadati</taxon>
        <taxon>Bacteroidota</taxon>
        <taxon>Flavobacteriia</taxon>
        <taxon>Flavobacteriales</taxon>
        <taxon>Flavobacteriaceae</taxon>
        <taxon>Flagellimonas</taxon>
    </lineage>
</organism>
<proteinExistence type="predicted"/>
<dbReference type="AlphaFoldDB" id="A0A1M6RNA6"/>
<evidence type="ECO:0000313" key="3">
    <source>
        <dbReference type="Proteomes" id="UP000184031"/>
    </source>
</evidence>
<dbReference type="EMBL" id="FRAT01000002">
    <property type="protein sequence ID" value="SHK33935.1"/>
    <property type="molecule type" value="Genomic_DNA"/>
</dbReference>
<keyword evidence="4" id="KW-1185">Reference proteome</keyword>
<accession>A0A1M6RNA6</accession>
<comment type="caution">
    <text evidence="2">The sequence shown here is derived from an EMBL/GenBank/DDBJ whole genome shotgun (WGS) entry which is preliminary data.</text>
</comment>
<dbReference type="STRING" id="1055723.SAMN05216293_0828"/>
<dbReference type="RefSeq" id="WP_072877195.1">
    <property type="nucleotide sequence ID" value="NZ_FOKU01000002.1"/>
</dbReference>
<dbReference type="OrthoDB" id="1452222at2"/>
<dbReference type="Proteomes" id="UP000184031">
    <property type="component" value="Unassembled WGS sequence"/>
</dbReference>
<evidence type="ECO:0000313" key="2">
    <source>
        <dbReference type="EMBL" id="SHK33935.1"/>
    </source>
</evidence>
<reference evidence="2 3" key="1">
    <citation type="submission" date="2016-11" db="EMBL/GenBank/DDBJ databases">
        <authorList>
            <person name="Varghese N."/>
            <person name="Submissions S."/>
        </authorList>
    </citation>
    <scope>NUCLEOTIDE SEQUENCE [LARGE SCALE GENOMIC DNA]</scope>
    <source>
        <strain evidence="2 3">CGMCC 1.12174</strain>
        <strain evidence="1 4">DSM 26351</strain>
    </source>
</reference>
<accession>A0A3A1NYS7</accession>
<dbReference type="EMBL" id="FOKU01000002">
    <property type="protein sequence ID" value="SFB76121.1"/>
    <property type="molecule type" value="Genomic_DNA"/>
</dbReference>
<protein>
    <submittedName>
        <fullName evidence="2">Uncharacterized protein</fullName>
    </submittedName>
</protein>
<gene>
    <name evidence="1" type="ORF">SAMN04487891_102151</name>
    <name evidence="2" type="ORF">SAMN05216293_0828</name>
</gene>
<evidence type="ECO:0000313" key="1">
    <source>
        <dbReference type="EMBL" id="SFB76121.1"/>
    </source>
</evidence>